<protein>
    <submittedName>
        <fullName evidence="8">16S rRNA (Cytosine967-C5)-methyltransferase</fullName>
        <ecNumber evidence="8">2.1.1.176</ecNumber>
    </submittedName>
</protein>
<evidence type="ECO:0000313" key="8">
    <source>
        <dbReference type="EMBL" id="MDQ0473859.1"/>
    </source>
</evidence>
<comment type="caution">
    <text evidence="8">The sequence shown here is derived from an EMBL/GenBank/DDBJ whole genome shotgun (WGS) entry which is preliminary data.</text>
</comment>
<evidence type="ECO:0000256" key="6">
    <source>
        <dbReference type="PROSITE-ProRule" id="PRU01023"/>
    </source>
</evidence>
<dbReference type="EC" id="2.1.1.176" evidence="8"/>
<feature type="binding site" evidence="6">
    <location>
        <position position="318"/>
    </location>
    <ligand>
        <name>S-adenosyl-L-methionine</name>
        <dbReference type="ChEBI" id="CHEBI:59789"/>
    </ligand>
</feature>
<evidence type="ECO:0000256" key="1">
    <source>
        <dbReference type="ARBA" id="ARBA00007494"/>
    </source>
</evidence>
<dbReference type="CDD" id="cd02440">
    <property type="entry name" value="AdoMet_MTases"/>
    <property type="match status" value="1"/>
</dbReference>
<evidence type="ECO:0000259" key="7">
    <source>
        <dbReference type="PROSITE" id="PS51686"/>
    </source>
</evidence>
<evidence type="ECO:0000313" key="9">
    <source>
        <dbReference type="Proteomes" id="UP001242480"/>
    </source>
</evidence>
<feature type="binding site" evidence="6">
    <location>
        <begin position="256"/>
        <end position="262"/>
    </location>
    <ligand>
        <name>S-adenosyl-L-methionine</name>
        <dbReference type="ChEBI" id="CHEBI:59789"/>
    </ligand>
</feature>
<evidence type="ECO:0000256" key="5">
    <source>
        <dbReference type="ARBA" id="ARBA00022884"/>
    </source>
</evidence>
<dbReference type="InterPro" id="IPR029063">
    <property type="entry name" value="SAM-dependent_MTases_sf"/>
</dbReference>
<dbReference type="InterPro" id="IPR049560">
    <property type="entry name" value="MeTrfase_RsmB-F_NOP2_cat"/>
</dbReference>
<dbReference type="EMBL" id="JAUSVX010000018">
    <property type="protein sequence ID" value="MDQ0473859.1"/>
    <property type="molecule type" value="Genomic_DNA"/>
</dbReference>
<dbReference type="InterPro" id="IPR001678">
    <property type="entry name" value="MeTrfase_RsmB-F_NOP2_dom"/>
</dbReference>
<dbReference type="Gene3D" id="1.10.940.10">
    <property type="entry name" value="NusB-like"/>
    <property type="match status" value="1"/>
</dbReference>
<sequence length="444" mass="46045">MPDLPRPPSDRRPPAPVPGLAARALATAAIDGVLSRGEALEEAFEGARLEPRDLGLARMIAGVSMRRYGSIGHLLEGLMAKGMPRKSGPLEAILITAAAQILFLDVPDHAAVDLAVRLARADDRAQAFSGLANAVLRKLAAEKAERLAAVPADADTPSWLMGRWRRAYGEDRAHAITAAQRTEPALDLSVKADAAGWAARLGGRVLPTGSVRLAGHGAIPALEGFGEGAWWVQDAAAALPARLLGPVAGLAVADLCAAPGGKTAQLAAAGAAVTAVDRSEVRLTRLADNLKRLGLQAEIVAADLLAWPGGTFDAVLLDAPCSATGTIRRHPDVAWAKAAHDIAALADLQRRMLAKAAGMVKPGGLLVYCTCSLEPEEGEEQVAAFLARNPAFQRVPVTAAEIGGLAEAVTPAGDLRTLPSLLPDPDPAMAGLDGFFAARLRRVG</sequence>
<feature type="domain" description="SAM-dependent MTase RsmB/NOP-type" evidence="7">
    <location>
        <begin position="148"/>
        <end position="443"/>
    </location>
</feature>
<dbReference type="SUPFAM" id="SSF53335">
    <property type="entry name" value="S-adenosyl-L-methionine-dependent methyltransferases"/>
    <property type="match status" value="1"/>
</dbReference>
<gene>
    <name evidence="8" type="ORF">QO011_006895</name>
</gene>
<evidence type="ECO:0000256" key="4">
    <source>
        <dbReference type="ARBA" id="ARBA00022691"/>
    </source>
</evidence>
<dbReference type="Pfam" id="PF01189">
    <property type="entry name" value="Methyltr_RsmB-F"/>
    <property type="match status" value="1"/>
</dbReference>
<keyword evidence="5 6" id="KW-0694">RNA-binding</keyword>
<keyword evidence="2 6" id="KW-0489">Methyltransferase</keyword>
<reference evidence="8 9" key="1">
    <citation type="submission" date="2023-07" db="EMBL/GenBank/DDBJ databases">
        <title>Genomic Encyclopedia of Type Strains, Phase IV (KMG-IV): sequencing the most valuable type-strain genomes for metagenomic binning, comparative biology and taxonomic classification.</title>
        <authorList>
            <person name="Goeker M."/>
        </authorList>
    </citation>
    <scope>NUCLEOTIDE SEQUENCE [LARGE SCALE GENOMIC DNA]</scope>
    <source>
        <strain evidence="8 9">DSM 19619</strain>
    </source>
</reference>
<dbReference type="InterPro" id="IPR006027">
    <property type="entry name" value="NusB_RsmB_TIM44"/>
</dbReference>
<dbReference type="RefSeq" id="WP_307282554.1">
    <property type="nucleotide sequence ID" value="NZ_JAUSVX010000018.1"/>
</dbReference>
<dbReference type="GO" id="GO:0008168">
    <property type="term" value="F:methyltransferase activity"/>
    <property type="evidence" value="ECO:0007669"/>
    <property type="project" value="UniProtKB-KW"/>
</dbReference>
<dbReference type="InterPro" id="IPR035926">
    <property type="entry name" value="NusB-like_sf"/>
</dbReference>
<dbReference type="InterPro" id="IPR018314">
    <property type="entry name" value="RsmB/NOL1/NOP2-like_CS"/>
</dbReference>
<dbReference type="PANTHER" id="PTHR22807">
    <property type="entry name" value="NOP2 YEAST -RELATED NOL1/NOP2/FMU SUN DOMAIN-CONTAINING"/>
    <property type="match status" value="1"/>
</dbReference>
<dbReference type="Gene3D" id="3.40.50.150">
    <property type="entry name" value="Vaccinia Virus protein VP39"/>
    <property type="match status" value="1"/>
</dbReference>
<dbReference type="Proteomes" id="UP001242480">
    <property type="component" value="Unassembled WGS sequence"/>
</dbReference>
<proteinExistence type="inferred from homology"/>
<evidence type="ECO:0000256" key="3">
    <source>
        <dbReference type="ARBA" id="ARBA00022679"/>
    </source>
</evidence>
<dbReference type="PROSITE" id="PS01153">
    <property type="entry name" value="NOL1_NOP2_SUN"/>
    <property type="match status" value="1"/>
</dbReference>
<dbReference type="InterPro" id="IPR023267">
    <property type="entry name" value="RCMT"/>
</dbReference>
<dbReference type="PROSITE" id="PS51686">
    <property type="entry name" value="SAM_MT_RSMB_NOP"/>
    <property type="match status" value="1"/>
</dbReference>
<accession>A0ABU0JHU0</accession>
<name>A0ABU0JHU0_9HYPH</name>
<dbReference type="PRINTS" id="PR02008">
    <property type="entry name" value="RCMTFAMILY"/>
</dbReference>
<dbReference type="PANTHER" id="PTHR22807:SF61">
    <property type="entry name" value="NOL1_NOP2_SUN FAMILY PROTEIN _ ANTITERMINATION NUSB DOMAIN-CONTAINING PROTEIN"/>
    <property type="match status" value="1"/>
</dbReference>
<keyword evidence="9" id="KW-1185">Reference proteome</keyword>
<comment type="caution">
    <text evidence="6">Lacks conserved residue(s) required for the propagation of feature annotation.</text>
</comment>
<feature type="active site" description="Nucleophile" evidence="6">
    <location>
        <position position="371"/>
    </location>
</feature>
<comment type="similarity">
    <text evidence="1 6">Belongs to the class I-like SAM-binding methyltransferase superfamily. RsmB/NOP family.</text>
</comment>
<feature type="binding site" evidence="6">
    <location>
        <position position="277"/>
    </location>
    <ligand>
        <name>S-adenosyl-L-methionine</name>
        <dbReference type="ChEBI" id="CHEBI:59789"/>
    </ligand>
</feature>
<keyword evidence="4 6" id="KW-0949">S-adenosyl-L-methionine</keyword>
<dbReference type="SUPFAM" id="SSF48013">
    <property type="entry name" value="NusB-like"/>
    <property type="match status" value="1"/>
</dbReference>
<evidence type="ECO:0000256" key="2">
    <source>
        <dbReference type="ARBA" id="ARBA00022603"/>
    </source>
</evidence>
<organism evidence="8 9">
    <name type="scientific">Labrys wisconsinensis</name>
    <dbReference type="NCBI Taxonomy" id="425677"/>
    <lineage>
        <taxon>Bacteria</taxon>
        <taxon>Pseudomonadati</taxon>
        <taxon>Pseudomonadota</taxon>
        <taxon>Alphaproteobacteria</taxon>
        <taxon>Hyphomicrobiales</taxon>
        <taxon>Xanthobacteraceae</taxon>
        <taxon>Labrys</taxon>
    </lineage>
</organism>
<keyword evidence="3 6" id="KW-0808">Transferase</keyword>
<dbReference type="GO" id="GO:0032259">
    <property type="term" value="P:methylation"/>
    <property type="evidence" value="ECO:0007669"/>
    <property type="project" value="UniProtKB-KW"/>
</dbReference>
<dbReference type="Pfam" id="PF01029">
    <property type="entry name" value="NusB"/>
    <property type="match status" value="1"/>
</dbReference>